<sequence length="294" mass="29887">MVMQRRRMVTAAAAAGFVCGVTVLTGCAGNGAAADGLGADSGDSVRRAADALIRAGSSKVSTSMEMASGGTRVVITGAGGFDYGKGRGELRVTLPKDAAGAEEHHPVTELLTPGSLYMKDRGAGVPADKWVRVDTTQLSDGNLVTGGATDPLAAAELLRGAQKVELVGDEMLHGVKVRHFRGVTDIARAARGASPAARQPLAAAAKGFSVTQVPFEVYLDAQGRPRKVSQRFTFSGAAGAAGATGAARAAKPSAPSDVTVTSTTLFDAFGTPVTVVLPKPADIYNGKIVTAPPK</sequence>
<gene>
    <name evidence="2" type="ORF">ACIGXA_38085</name>
</gene>
<feature type="chain" id="PRO_5045223554" description="Lipoprotein" evidence="1">
    <location>
        <begin position="29"/>
        <end position="294"/>
    </location>
</feature>
<keyword evidence="3" id="KW-1185">Reference proteome</keyword>
<evidence type="ECO:0008006" key="4">
    <source>
        <dbReference type="Google" id="ProtNLM"/>
    </source>
</evidence>
<evidence type="ECO:0000313" key="2">
    <source>
        <dbReference type="EMBL" id="MFI9106331.1"/>
    </source>
</evidence>
<dbReference type="EMBL" id="JBITYG010000017">
    <property type="protein sequence ID" value="MFI9106331.1"/>
    <property type="molecule type" value="Genomic_DNA"/>
</dbReference>
<proteinExistence type="predicted"/>
<protein>
    <recommendedName>
        <fullName evidence="4">Lipoprotein</fullName>
    </recommendedName>
</protein>
<feature type="signal peptide" evidence="1">
    <location>
        <begin position="1"/>
        <end position="28"/>
    </location>
</feature>
<reference evidence="2 3" key="1">
    <citation type="submission" date="2024-10" db="EMBL/GenBank/DDBJ databases">
        <title>The Natural Products Discovery Center: Release of the First 8490 Sequenced Strains for Exploring Actinobacteria Biosynthetic Diversity.</title>
        <authorList>
            <person name="Kalkreuter E."/>
            <person name="Kautsar S.A."/>
            <person name="Yang D."/>
            <person name="Bader C.D."/>
            <person name="Teijaro C.N."/>
            <person name="Fluegel L."/>
            <person name="Davis C.M."/>
            <person name="Simpson J.R."/>
            <person name="Lauterbach L."/>
            <person name="Steele A.D."/>
            <person name="Gui C."/>
            <person name="Meng S."/>
            <person name="Li G."/>
            <person name="Viehrig K."/>
            <person name="Ye F."/>
            <person name="Su P."/>
            <person name="Kiefer A.F."/>
            <person name="Nichols A."/>
            <person name="Cepeda A.J."/>
            <person name="Yan W."/>
            <person name="Fan B."/>
            <person name="Jiang Y."/>
            <person name="Adhikari A."/>
            <person name="Zheng C.-J."/>
            <person name="Schuster L."/>
            <person name="Cowan T.M."/>
            <person name="Smanski M.J."/>
            <person name="Chevrette M.G."/>
            <person name="De Carvalho L.P.S."/>
            <person name="Shen B."/>
        </authorList>
    </citation>
    <scope>NUCLEOTIDE SEQUENCE [LARGE SCALE GENOMIC DNA]</scope>
    <source>
        <strain evidence="2 3">NPDC053399</strain>
    </source>
</reference>
<comment type="caution">
    <text evidence="2">The sequence shown here is derived from an EMBL/GenBank/DDBJ whole genome shotgun (WGS) entry which is preliminary data.</text>
</comment>
<dbReference type="Proteomes" id="UP001614394">
    <property type="component" value="Unassembled WGS sequence"/>
</dbReference>
<dbReference type="RefSeq" id="WP_399657763.1">
    <property type="nucleotide sequence ID" value="NZ_JBITYG010000017.1"/>
</dbReference>
<dbReference type="Gene3D" id="2.50.20.20">
    <property type="match status" value="1"/>
</dbReference>
<keyword evidence="1" id="KW-0732">Signal</keyword>
<dbReference type="InterPro" id="IPR029046">
    <property type="entry name" value="LolA/LolB/LppX"/>
</dbReference>
<organism evidence="2 3">
    <name type="scientific">Streptomyces fildesensis</name>
    <dbReference type="NCBI Taxonomy" id="375757"/>
    <lineage>
        <taxon>Bacteria</taxon>
        <taxon>Bacillati</taxon>
        <taxon>Actinomycetota</taxon>
        <taxon>Actinomycetes</taxon>
        <taxon>Kitasatosporales</taxon>
        <taxon>Streptomycetaceae</taxon>
        <taxon>Streptomyces</taxon>
    </lineage>
</organism>
<evidence type="ECO:0000256" key="1">
    <source>
        <dbReference type="SAM" id="SignalP"/>
    </source>
</evidence>
<name>A0ABW8CLV1_9ACTN</name>
<dbReference type="SUPFAM" id="SSF89392">
    <property type="entry name" value="Prokaryotic lipoproteins and lipoprotein localization factors"/>
    <property type="match status" value="1"/>
</dbReference>
<accession>A0ABW8CLV1</accession>
<evidence type="ECO:0000313" key="3">
    <source>
        <dbReference type="Proteomes" id="UP001614394"/>
    </source>
</evidence>
<dbReference type="PROSITE" id="PS51257">
    <property type="entry name" value="PROKAR_LIPOPROTEIN"/>
    <property type="match status" value="1"/>
</dbReference>